<reference evidence="2 3" key="1">
    <citation type="submission" date="2018-07" db="EMBL/GenBank/DDBJ databases">
        <title>Genome sequence of Nitratireductor thuwali#1536.</title>
        <authorList>
            <person name="Michoud G."/>
            <person name="Merlino G."/>
            <person name="Sefrji F.O."/>
            <person name="Daffonchio D."/>
        </authorList>
    </citation>
    <scope>NUCLEOTIDE SEQUENCE [LARGE SCALE GENOMIC DNA]</scope>
    <source>
        <strain evidence="3">Nit1536</strain>
    </source>
</reference>
<dbReference type="EMBL" id="CP030941">
    <property type="protein sequence ID" value="UUP17824.1"/>
    <property type="molecule type" value="Genomic_DNA"/>
</dbReference>
<keyword evidence="1" id="KW-0472">Membrane</keyword>
<keyword evidence="1" id="KW-1133">Transmembrane helix</keyword>
<gene>
    <name evidence="2" type="ORF">NTH_02300</name>
</gene>
<keyword evidence="3" id="KW-1185">Reference proteome</keyword>
<proteinExistence type="predicted"/>
<dbReference type="Proteomes" id="UP001342418">
    <property type="component" value="Chromosome"/>
</dbReference>
<evidence type="ECO:0000313" key="3">
    <source>
        <dbReference type="Proteomes" id="UP001342418"/>
    </source>
</evidence>
<protein>
    <submittedName>
        <fullName evidence="2">Uncharacterized protein</fullName>
    </submittedName>
</protein>
<accession>A0ABY5MIJ7</accession>
<sequence length="93" mass="9847">MTHMLGNKIGPPAVNKLVAATAWWLRLAAAPTFALMALLTAAFTDGRLAVICSAAASATPIDGMVLMYLLMSAFHLPPWLVLMAGARNIPEAR</sequence>
<organism evidence="2 3">
    <name type="scientific">Nitratireductor thuwali</name>
    <dbReference type="NCBI Taxonomy" id="2267699"/>
    <lineage>
        <taxon>Bacteria</taxon>
        <taxon>Pseudomonadati</taxon>
        <taxon>Pseudomonadota</taxon>
        <taxon>Alphaproteobacteria</taxon>
        <taxon>Hyphomicrobiales</taxon>
        <taxon>Phyllobacteriaceae</taxon>
        <taxon>Nitratireductor</taxon>
    </lineage>
</organism>
<feature type="transmembrane region" description="Helical" evidence="1">
    <location>
        <begin position="20"/>
        <end position="41"/>
    </location>
</feature>
<dbReference type="RefSeq" id="WP_338530113.1">
    <property type="nucleotide sequence ID" value="NZ_CP030941.1"/>
</dbReference>
<evidence type="ECO:0000256" key="1">
    <source>
        <dbReference type="SAM" id="Phobius"/>
    </source>
</evidence>
<keyword evidence="1" id="KW-0812">Transmembrane</keyword>
<evidence type="ECO:0000313" key="2">
    <source>
        <dbReference type="EMBL" id="UUP17824.1"/>
    </source>
</evidence>
<name>A0ABY5MIJ7_9HYPH</name>